<keyword evidence="1" id="KW-1133">Transmembrane helix</keyword>
<keyword evidence="1" id="KW-0472">Membrane</keyword>
<feature type="transmembrane region" description="Helical" evidence="1">
    <location>
        <begin position="30"/>
        <end position="50"/>
    </location>
</feature>
<reference evidence="2" key="1">
    <citation type="submission" date="2013-05" db="EMBL/GenBank/DDBJ databases">
        <title>Draft genome sequences of six wheat associated Fusarium spp. isolates.</title>
        <authorList>
            <person name="Moolhuijzen P.M."/>
            <person name="Manners J.M."/>
            <person name="Wilcox S."/>
            <person name="Bellgard M.I."/>
            <person name="Gardiner D.M."/>
        </authorList>
    </citation>
    <scope>NUCLEOTIDE SEQUENCE</scope>
    <source>
        <strain evidence="2">CS3069</strain>
    </source>
</reference>
<comment type="caution">
    <text evidence="2">The sequence shown here is derived from an EMBL/GenBank/DDBJ whole genome shotgun (WGS) entry which is preliminary data.</text>
</comment>
<accession>A0A090MEJ5</accession>
<sequence length="66" mass="7655">MWAWQHGDESVFMEHDQQATPGALDIVHGYILAMICAGQPMLMFILIFYYSQGDSLDRRGGFFRRQ</sequence>
<organism evidence="2">
    <name type="scientific">Fusarium clavum</name>
    <dbReference type="NCBI Taxonomy" id="2594811"/>
    <lineage>
        <taxon>Eukaryota</taxon>
        <taxon>Fungi</taxon>
        <taxon>Dikarya</taxon>
        <taxon>Ascomycota</taxon>
        <taxon>Pezizomycotina</taxon>
        <taxon>Sordariomycetes</taxon>
        <taxon>Hypocreomycetidae</taxon>
        <taxon>Hypocreales</taxon>
        <taxon>Nectriaceae</taxon>
        <taxon>Fusarium</taxon>
        <taxon>Fusarium incarnatum-equiseti species complex</taxon>
    </lineage>
</organism>
<dbReference type="AlphaFoldDB" id="A0A090MEJ5"/>
<protein>
    <submittedName>
        <fullName evidence="2">WGS project CBMI000000000 data, contig CS3069_c004297</fullName>
    </submittedName>
</protein>
<evidence type="ECO:0000313" key="2">
    <source>
        <dbReference type="EMBL" id="CEG05519.1"/>
    </source>
</evidence>
<keyword evidence="1" id="KW-0812">Transmembrane</keyword>
<gene>
    <name evidence="2" type="ORF">BN850_0119330</name>
</gene>
<evidence type="ECO:0000256" key="1">
    <source>
        <dbReference type="SAM" id="Phobius"/>
    </source>
</evidence>
<dbReference type="EMBL" id="CBMI010004295">
    <property type="protein sequence ID" value="CEG05519.1"/>
    <property type="molecule type" value="Genomic_DNA"/>
</dbReference>
<proteinExistence type="predicted"/>
<name>A0A090MEJ5_9HYPO</name>